<reference evidence="1" key="2">
    <citation type="journal article" date="2015" name="Data Brief">
        <title>Shoot transcriptome of the giant reed, Arundo donax.</title>
        <authorList>
            <person name="Barrero R.A."/>
            <person name="Guerrero F.D."/>
            <person name="Moolhuijzen P."/>
            <person name="Goolsby J.A."/>
            <person name="Tidwell J."/>
            <person name="Bellgard S.E."/>
            <person name="Bellgard M.I."/>
        </authorList>
    </citation>
    <scope>NUCLEOTIDE SEQUENCE</scope>
    <source>
        <tissue evidence="1">Shoot tissue taken approximately 20 cm above the soil surface</tissue>
    </source>
</reference>
<name>A0A0A9EG62_ARUDO</name>
<proteinExistence type="predicted"/>
<dbReference type="EMBL" id="GBRH01199897">
    <property type="protein sequence ID" value="JAD97998.1"/>
    <property type="molecule type" value="Transcribed_RNA"/>
</dbReference>
<dbReference type="AlphaFoldDB" id="A0A0A9EG62"/>
<accession>A0A0A9EG62</accession>
<sequence length="51" mass="5688">MCGLVGDAEYLHYRFNNVNSEDQVNFCLVSSCNLYLGSSDEGLVLNIRCLV</sequence>
<organism evidence="1">
    <name type="scientific">Arundo donax</name>
    <name type="common">Giant reed</name>
    <name type="synonym">Donax arundinaceus</name>
    <dbReference type="NCBI Taxonomy" id="35708"/>
    <lineage>
        <taxon>Eukaryota</taxon>
        <taxon>Viridiplantae</taxon>
        <taxon>Streptophyta</taxon>
        <taxon>Embryophyta</taxon>
        <taxon>Tracheophyta</taxon>
        <taxon>Spermatophyta</taxon>
        <taxon>Magnoliopsida</taxon>
        <taxon>Liliopsida</taxon>
        <taxon>Poales</taxon>
        <taxon>Poaceae</taxon>
        <taxon>PACMAD clade</taxon>
        <taxon>Arundinoideae</taxon>
        <taxon>Arundineae</taxon>
        <taxon>Arundo</taxon>
    </lineage>
</organism>
<protein>
    <submittedName>
        <fullName evidence="1">Uncharacterized protein</fullName>
    </submittedName>
</protein>
<reference evidence="1" key="1">
    <citation type="submission" date="2014-09" db="EMBL/GenBank/DDBJ databases">
        <authorList>
            <person name="Magalhaes I.L.F."/>
            <person name="Oliveira U."/>
            <person name="Santos F.R."/>
            <person name="Vidigal T.H.D.A."/>
            <person name="Brescovit A.D."/>
            <person name="Santos A.J."/>
        </authorList>
    </citation>
    <scope>NUCLEOTIDE SEQUENCE</scope>
    <source>
        <tissue evidence="1">Shoot tissue taken approximately 20 cm above the soil surface</tissue>
    </source>
</reference>
<evidence type="ECO:0000313" key="1">
    <source>
        <dbReference type="EMBL" id="JAD97998.1"/>
    </source>
</evidence>